<evidence type="ECO:0000313" key="9">
    <source>
        <dbReference type="Proteomes" id="UP001206128"/>
    </source>
</evidence>
<dbReference type="InterPro" id="IPR036259">
    <property type="entry name" value="MFS_trans_sf"/>
</dbReference>
<dbReference type="EMBL" id="JAMTCK010000009">
    <property type="protein sequence ID" value="MCP2167094.1"/>
    <property type="molecule type" value="Genomic_DNA"/>
</dbReference>
<dbReference type="PANTHER" id="PTHR23517">
    <property type="entry name" value="RESISTANCE PROTEIN MDTM, PUTATIVE-RELATED-RELATED"/>
    <property type="match status" value="1"/>
</dbReference>
<feature type="transmembrane region" description="Helical" evidence="7">
    <location>
        <begin position="16"/>
        <end position="38"/>
    </location>
</feature>
<dbReference type="RefSeq" id="WP_253773634.1">
    <property type="nucleotide sequence ID" value="NZ_JAMTCK010000009.1"/>
</dbReference>
<dbReference type="InterPro" id="IPR011701">
    <property type="entry name" value="MFS"/>
</dbReference>
<dbReference type="Pfam" id="PF07690">
    <property type="entry name" value="MFS_1"/>
    <property type="match status" value="1"/>
</dbReference>
<keyword evidence="6 7" id="KW-0472">Membrane</keyword>
<evidence type="ECO:0000256" key="4">
    <source>
        <dbReference type="ARBA" id="ARBA00022692"/>
    </source>
</evidence>
<feature type="transmembrane region" description="Helical" evidence="7">
    <location>
        <begin position="366"/>
        <end position="387"/>
    </location>
</feature>
<keyword evidence="4 7" id="KW-0812">Transmembrane</keyword>
<evidence type="ECO:0000256" key="7">
    <source>
        <dbReference type="SAM" id="Phobius"/>
    </source>
</evidence>
<organism evidence="8 9">
    <name type="scientific">Goodfellowiella coeruleoviolacea</name>
    <dbReference type="NCBI Taxonomy" id="334858"/>
    <lineage>
        <taxon>Bacteria</taxon>
        <taxon>Bacillati</taxon>
        <taxon>Actinomycetota</taxon>
        <taxon>Actinomycetes</taxon>
        <taxon>Pseudonocardiales</taxon>
        <taxon>Pseudonocardiaceae</taxon>
        <taxon>Goodfellowiella</taxon>
    </lineage>
</organism>
<feature type="transmembrane region" description="Helical" evidence="7">
    <location>
        <begin position="273"/>
        <end position="293"/>
    </location>
</feature>
<keyword evidence="5 7" id="KW-1133">Transmembrane helix</keyword>
<dbReference type="InterPro" id="IPR050171">
    <property type="entry name" value="MFS_Transporters"/>
</dbReference>
<evidence type="ECO:0000256" key="6">
    <source>
        <dbReference type="ARBA" id="ARBA00023136"/>
    </source>
</evidence>
<feature type="transmembrane region" description="Helical" evidence="7">
    <location>
        <begin position="142"/>
        <end position="163"/>
    </location>
</feature>
<dbReference type="PROSITE" id="PS51257">
    <property type="entry name" value="PROKAR_LIPOPROTEIN"/>
    <property type="match status" value="1"/>
</dbReference>
<accession>A0AAE3GGT7</accession>
<dbReference type="Proteomes" id="UP001206128">
    <property type="component" value="Unassembled WGS sequence"/>
</dbReference>
<feature type="transmembrane region" description="Helical" evidence="7">
    <location>
        <begin position="77"/>
        <end position="96"/>
    </location>
</feature>
<dbReference type="PANTHER" id="PTHR23517:SF2">
    <property type="entry name" value="MULTIDRUG RESISTANCE PROTEIN MDTH"/>
    <property type="match status" value="1"/>
</dbReference>
<dbReference type="GO" id="GO:0022857">
    <property type="term" value="F:transmembrane transporter activity"/>
    <property type="evidence" value="ECO:0007669"/>
    <property type="project" value="InterPro"/>
</dbReference>
<protein>
    <submittedName>
        <fullName evidence="8">Arabinose efflux permease, MFS family</fullName>
    </submittedName>
</protein>
<dbReference type="AlphaFoldDB" id="A0AAE3GGT7"/>
<keyword evidence="2" id="KW-0813">Transport</keyword>
<dbReference type="SUPFAM" id="SSF103473">
    <property type="entry name" value="MFS general substrate transporter"/>
    <property type="match status" value="1"/>
</dbReference>
<feature type="transmembrane region" description="Helical" evidence="7">
    <location>
        <begin position="299"/>
        <end position="319"/>
    </location>
</feature>
<gene>
    <name evidence="8" type="ORF">LX83_003967</name>
</gene>
<feature type="transmembrane region" description="Helical" evidence="7">
    <location>
        <begin position="340"/>
        <end position="360"/>
    </location>
</feature>
<comment type="subcellular location">
    <subcellularLocation>
        <location evidence="1">Cell membrane</location>
        <topology evidence="1">Multi-pass membrane protein</topology>
    </subcellularLocation>
</comment>
<evidence type="ECO:0000256" key="5">
    <source>
        <dbReference type="ARBA" id="ARBA00022989"/>
    </source>
</evidence>
<feature type="transmembrane region" description="Helical" evidence="7">
    <location>
        <begin position="208"/>
        <end position="228"/>
    </location>
</feature>
<sequence length="394" mass="40826">MSAGRAREDTLTGSQLALLLCGCAVNTGTFAVYPYLAVLLRDRLGVGMAEVGVVLGAATLVQFAGAPFTAAFAERVGLARALLLATFVYCLGAVTYLGGAGIPGLTVLALFLSCGAGALYAPAYRGCLTHSATAAQRPRLVAAGNAASNLGIACGPVVGALFLHEPNRLFAGTTVLYAVLAVGHFFLRPERSFSDEPGAGPGAEPFWRVLRGLAVLPFVVTVLTHYLYMQFYQYLSVFSQGRLPTAAYGVIMMGYSLGLAVLQPLVAHRVGRIRYPLAMSVGFACMALGMAAFAGGRPATIAVGVAAMSVGTAVLFLKNDLQALAGSARSATVTFGQQRLAAGVGSLLSGVLGGTVYGLFERADVLPGFWLTVAAQCALVPPLVLAVRRASRRR</sequence>
<evidence type="ECO:0000256" key="3">
    <source>
        <dbReference type="ARBA" id="ARBA00022475"/>
    </source>
</evidence>
<feature type="transmembrane region" description="Helical" evidence="7">
    <location>
        <begin position="44"/>
        <end position="65"/>
    </location>
</feature>
<evidence type="ECO:0000256" key="1">
    <source>
        <dbReference type="ARBA" id="ARBA00004651"/>
    </source>
</evidence>
<feature type="transmembrane region" description="Helical" evidence="7">
    <location>
        <begin position="248"/>
        <end position="266"/>
    </location>
</feature>
<evidence type="ECO:0000256" key="2">
    <source>
        <dbReference type="ARBA" id="ARBA00022448"/>
    </source>
</evidence>
<evidence type="ECO:0000313" key="8">
    <source>
        <dbReference type="EMBL" id="MCP2167094.1"/>
    </source>
</evidence>
<feature type="transmembrane region" description="Helical" evidence="7">
    <location>
        <begin position="169"/>
        <end position="187"/>
    </location>
</feature>
<dbReference type="Gene3D" id="1.20.1250.20">
    <property type="entry name" value="MFS general substrate transporter like domains"/>
    <property type="match status" value="1"/>
</dbReference>
<dbReference type="GO" id="GO:0005886">
    <property type="term" value="C:plasma membrane"/>
    <property type="evidence" value="ECO:0007669"/>
    <property type="project" value="UniProtKB-SubCell"/>
</dbReference>
<feature type="transmembrane region" description="Helical" evidence="7">
    <location>
        <begin position="102"/>
        <end position="121"/>
    </location>
</feature>
<keyword evidence="9" id="KW-1185">Reference proteome</keyword>
<keyword evidence="3" id="KW-1003">Cell membrane</keyword>
<reference evidence="8" key="1">
    <citation type="submission" date="2022-06" db="EMBL/GenBank/DDBJ databases">
        <title>Genomic Encyclopedia of Archaeal and Bacterial Type Strains, Phase II (KMG-II): from individual species to whole genera.</title>
        <authorList>
            <person name="Goeker M."/>
        </authorList>
    </citation>
    <scope>NUCLEOTIDE SEQUENCE</scope>
    <source>
        <strain evidence="8">DSM 43935</strain>
    </source>
</reference>
<name>A0AAE3GGT7_9PSEU</name>
<comment type="caution">
    <text evidence="8">The sequence shown here is derived from an EMBL/GenBank/DDBJ whole genome shotgun (WGS) entry which is preliminary data.</text>
</comment>
<proteinExistence type="predicted"/>